<comment type="similarity">
    <text evidence="1">Belongs to the peptidase U62 family.</text>
</comment>
<dbReference type="InterPro" id="IPR035068">
    <property type="entry name" value="TldD/PmbA_N"/>
</dbReference>
<dbReference type="GO" id="GO:0008237">
    <property type="term" value="F:metallopeptidase activity"/>
    <property type="evidence" value="ECO:0007669"/>
    <property type="project" value="UniProtKB-KW"/>
</dbReference>
<dbReference type="InterPro" id="IPR036059">
    <property type="entry name" value="TldD/PmbA_sf"/>
</dbReference>
<dbReference type="KEGG" id="asul:DFR86_08200"/>
<evidence type="ECO:0000313" key="9">
    <source>
        <dbReference type="Proteomes" id="UP000248410"/>
    </source>
</evidence>
<evidence type="ECO:0000259" key="7">
    <source>
        <dbReference type="Pfam" id="PF19290"/>
    </source>
</evidence>
<dbReference type="RefSeq" id="WP_110380424.1">
    <property type="nucleotide sequence ID" value="NZ_CP029288.2"/>
</dbReference>
<dbReference type="InterPro" id="IPR045570">
    <property type="entry name" value="Metalloprtase-TldD/E_cen_dom"/>
</dbReference>
<dbReference type="InterPro" id="IPR045569">
    <property type="entry name" value="Metalloprtase-TldD/E_C"/>
</dbReference>
<protein>
    <submittedName>
        <fullName evidence="8">Zn-dependent protease</fullName>
    </submittedName>
</protein>
<dbReference type="Pfam" id="PF01523">
    <property type="entry name" value="PmbA_TldD_1st"/>
    <property type="match status" value="1"/>
</dbReference>
<accession>A0A2U9INJ9</accession>
<dbReference type="Gene3D" id="3.30.2290.10">
    <property type="entry name" value="PmbA/TldD superfamily"/>
    <property type="match status" value="1"/>
</dbReference>
<dbReference type="InterPro" id="IPR002510">
    <property type="entry name" value="Metalloprtase-TldD/E_N"/>
</dbReference>
<evidence type="ECO:0000259" key="6">
    <source>
        <dbReference type="Pfam" id="PF19289"/>
    </source>
</evidence>
<sequence length="447" mass="49597">MHELLLKAEKLGSMFADLRYYEVKELSISDTEQGVYISTNGSDIGYSLRVLYDGNWGYINATQLNGEDVKKAIDSAYGNGKVNITYLPPKKDEVKIRQTKEVNKSIEEIIKDLDSIKNRLLKQDPSIKSVNVRYFMSDIHKEYYSTEDREISQQYIINGIAISAVARVGDIVASAYHGASTFKGYPLEIFDENEMIQIIEKRLQNQLKGKVTKGGESEVVLAPDVVGVFSHEAVGHLAEADLAINGILSKLRGKKIAPDFVSIYDSPFIDYNRAIGITPYDDEGVEGRDVKIIDKGVVSEFLVDRYYSTYLGERPTGNARAEDFRSPILVRMRNTYMLSGEHSLDEMIKEVKEGYFLVSPLGGQTSPDGTFQFGIQEGYIIHNGEITEPLRNVGISGYTIETLGKIEAVSKEFDVWPGFCGKGGQSVPVGTGGAYIKVRMKVGGINA</sequence>
<dbReference type="InterPro" id="IPR053642">
    <property type="entry name" value="Zinc_metalloprotease_TldD"/>
</dbReference>
<evidence type="ECO:0000256" key="4">
    <source>
        <dbReference type="ARBA" id="ARBA00023049"/>
    </source>
</evidence>
<dbReference type="GeneID" id="36837943"/>
<evidence type="ECO:0000259" key="5">
    <source>
        <dbReference type="Pfam" id="PF01523"/>
    </source>
</evidence>
<dbReference type="GO" id="GO:0005829">
    <property type="term" value="C:cytosol"/>
    <property type="evidence" value="ECO:0007669"/>
    <property type="project" value="TreeGrafter"/>
</dbReference>
<dbReference type="SUPFAM" id="SSF111283">
    <property type="entry name" value="Putative modulator of DNA gyrase, PmbA/TldD"/>
    <property type="match status" value="1"/>
</dbReference>
<name>A0A2U9INJ9_9CREN</name>
<feature type="domain" description="Metalloprotease TldD/E central" evidence="7">
    <location>
        <begin position="103"/>
        <end position="190"/>
    </location>
</feature>
<feature type="domain" description="Metalloprotease TldD/E N-terminal" evidence="5">
    <location>
        <begin position="16"/>
        <end position="77"/>
    </location>
</feature>
<evidence type="ECO:0000256" key="1">
    <source>
        <dbReference type="ARBA" id="ARBA00005836"/>
    </source>
</evidence>
<dbReference type="PIRSF" id="PIRSF004919">
    <property type="entry name" value="TldD"/>
    <property type="match status" value="1"/>
</dbReference>
<dbReference type="PANTHER" id="PTHR30624:SF0">
    <property type="entry name" value="METALLOPROTEASE SLR0863"/>
    <property type="match status" value="1"/>
</dbReference>
<dbReference type="OrthoDB" id="98233at2157"/>
<dbReference type="InterPro" id="IPR051463">
    <property type="entry name" value="Peptidase_U62_metallo"/>
</dbReference>
<keyword evidence="2 8" id="KW-0645">Protease</keyword>
<dbReference type="GO" id="GO:0006508">
    <property type="term" value="P:proteolysis"/>
    <property type="evidence" value="ECO:0007669"/>
    <property type="project" value="UniProtKB-KW"/>
</dbReference>
<evidence type="ECO:0000256" key="3">
    <source>
        <dbReference type="ARBA" id="ARBA00022801"/>
    </source>
</evidence>
<evidence type="ECO:0000313" key="8">
    <source>
        <dbReference type="EMBL" id="AWR97534.1"/>
    </source>
</evidence>
<organism evidence="8 9">
    <name type="scientific">Acidianus sulfidivorans JP7</name>
    <dbReference type="NCBI Taxonomy" id="619593"/>
    <lineage>
        <taxon>Archaea</taxon>
        <taxon>Thermoproteota</taxon>
        <taxon>Thermoprotei</taxon>
        <taxon>Sulfolobales</taxon>
        <taxon>Sulfolobaceae</taxon>
        <taxon>Acidianus</taxon>
    </lineage>
</organism>
<dbReference type="Proteomes" id="UP000248410">
    <property type="component" value="Chromosome"/>
</dbReference>
<dbReference type="Pfam" id="PF19289">
    <property type="entry name" value="PmbA_TldD_3rd"/>
    <property type="match status" value="1"/>
</dbReference>
<dbReference type="EMBL" id="CP029288">
    <property type="protein sequence ID" value="AWR97534.1"/>
    <property type="molecule type" value="Genomic_DNA"/>
</dbReference>
<proteinExistence type="inferred from homology"/>
<keyword evidence="9" id="KW-1185">Reference proteome</keyword>
<evidence type="ECO:0000256" key="2">
    <source>
        <dbReference type="ARBA" id="ARBA00022670"/>
    </source>
</evidence>
<feature type="domain" description="Metalloprotease TldD/E C-terminal" evidence="6">
    <location>
        <begin position="215"/>
        <end position="444"/>
    </location>
</feature>
<dbReference type="Pfam" id="PF19290">
    <property type="entry name" value="PmbA_TldD_2nd"/>
    <property type="match status" value="1"/>
</dbReference>
<dbReference type="InterPro" id="IPR025502">
    <property type="entry name" value="TldD"/>
</dbReference>
<keyword evidence="3" id="KW-0378">Hydrolase</keyword>
<keyword evidence="4" id="KW-0482">Metalloprotease</keyword>
<reference evidence="8 9" key="1">
    <citation type="submission" date="2018-05" db="EMBL/GenBank/DDBJ databases">
        <title>Complete Genome Sequences of Extremely Thermoacidophilic, Metal-Mobilizing Type-Strain Members of the Archaeal Family Sulfolobaceae: Acidianus brierleyi DSM-1651T, Acidianus sulfidivorans DSM-18786T, Metallosphaera hakonensis DSM-7519T, and Metallosphaera prunae DSM-10039T.</title>
        <authorList>
            <person name="Counts J.A."/>
            <person name="Kelly R.M."/>
        </authorList>
    </citation>
    <scope>NUCLEOTIDE SEQUENCE [LARGE SCALE GENOMIC DNA]</scope>
    <source>
        <strain evidence="8 9">JP7</strain>
    </source>
</reference>
<gene>
    <name evidence="8" type="ORF">DFR86_08200</name>
</gene>
<dbReference type="AlphaFoldDB" id="A0A2U9INJ9"/>
<dbReference type="NCBIfam" id="NF040952">
    <property type="entry name" value="Arch_mtprotase_TldD"/>
    <property type="match status" value="1"/>
</dbReference>
<dbReference type="PANTHER" id="PTHR30624">
    <property type="entry name" value="UNCHARACTERIZED PROTEIN TLDD AND PMBA"/>
    <property type="match status" value="1"/>
</dbReference>